<sequence>MAMKRAYKPPGQDFECFEFRHKVVEHDYPNRCNSPTGKEFKKRYPTSKHYLYDVSLFWFHYDLICQSDKWRKGVNFNLHWEICKFFEEAVLNCEERHNLVGDSEKLGHFKEPDEYVLEVFRESLKSTYATSCLLWIMGKHPEWTNLYARYTVKGASKRINQIASILLSNKTLWGYYPVLKIDRKQLKKRRGRINATEIQLPILSAEDEDSEDEDIAYRIDIQAEATLNGWGVRESYTGAHINGLVVIDDAVTEDNYGSSVIQESIMGHLAELENIASEEAVKMRIGTPYAENDALQQTKRILTTLQKDEDEMNTGVKVWRHLSIPMLRFKDCPTETLLQFIIKPEDKVQEQIGRDSIVYPEKHSARRIRKKYVQQGRNKRFFYSQQLLLIIDDETNIYREDWLNSAWYGDNTPIGREPERKNMEVKALIDPSGGNKKNNDEMAILVAGIDKYNYIWILEAVSGRWTSKGLMDIIVNLHAMYRPDYWYMEDYGMGSEYRSLIQQTLASNKHNIHIQSLKGGTSPGAKWDRIESGTWPFEMGKVRLQERHTKFIEQYKKWKRPPPPGMPDHLLDLWGYLKNMIFPLNDGVDESANPLSICGEISTLTSMHKNEIYLMRKQNKENNRMMTTNCMRCGVENAIDAPACVICGGQLWVPTNNENQYSGMDMMMLN</sequence>
<dbReference type="EMBL" id="MT141379">
    <property type="protein sequence ID" value="QJA59652.1"/>
    <property type="molecule type" value="Genomic_DNA"/>
</dbReference>
<dbReference type="EMBL" id="MT142335">
    <property type="protein sequence ID" value="QJA78403.1"/>
    <property type="molecule type" value="Genomic_DNA"/>
</dbReference>
<dbReference type="Gene3D" id="3.30.420.240">
    <property type="match status" value="1"/>
</dbReference>
<proteinExistence type="predicted"/>
<reference evidence="4" key="1">
    <citation type="submission" date="2020-03" db="EMBL/GenBank/DDBJ databases">
        <title>The deep terrestrial virosphere.</title>
        <authorList>
            <person name="Holmfeldt K."/>
            <person name="Nilsson E."/>
            <person name="Simone D."/>
            <person name="Lopez-Fernandez M."/>
            <person name="Wu X."/>
            <person name="de Brujin I."/>
            <person name="Lundin D."/>
            <person name="Andersson A."/>
            <person name="Bertilsson S."/>
            <person name="Dopson M."/>
        </authorList>
    </citation>
    <scope>NUCLEOTIDE SEQUENCE</scope>
    <source>
        <strain evidence="4">MM415A01073</strain>
        <strain evidence="3">MM415B01252</strain>
    </source>
</reference>
<evidence type="ECO:0000313" key="3">
    <source>
        <dbReference type="EMBL" id="QJA59652.1"/>
    </source>
</evidence>
<dbReference type="AlphaFoldDB" id="A0A6M3K9B8"/>
<feature type="domain" description="Terminase large subunit gp17-like C-terminal" evidence="2">
    <location>
        <begin position="429"/>
        <end position="557"/>
    </location>
</feature>
<evidence type="ECO:0000256" key="1">
    <source>
        <dbReference type="ARBA" id="ARBA00022612"/>
    </source>
</evidence>
<dbReference type="Pfam" id="PF17289">
    <property type="entry name" value="Terminase_6C"/>
    <property type="match status" value="1"/>
</dbReference>
<gene>
    <name evidence="4" type="ORF">MM415A01073_0007</name>
    <name evidence="3" type="ORF">MM415B01252_0009</name>
</gene>
<evidence type="ECO:0000259" key="2">
    <source>
        <dbReference type="Pfam" id="PF17289"/>
    </source>
</evidence>
<dbReference type="InterPro" id="IPR035421">
    <property type="entry name" value="Terminase_6C"/>
</dbReference>
<accession>A0A6M3K9B8</accession>
<evidence type="ECO:0000313" key="4">
    <source>
        <dbReference type="EMBL" id="QJA78403.1"/>
    </source>
</evidence>
<protein>
    <submittedName>
        <fullName evidence="4">Putative terminase</fullName>
    </submittedName>
</protein>
<organism evidence="4">
    <name type="scientific">viral metagenome</name>
    <dbReference type="NCBI Taxonomy" id="1070528"/>
    <lineage>
        <taxon>unclassified sequences</taxon>
        <taxon>metagenomes</taxon>
        <taxon>organismal metagenomes</taxon>
    </lineage>
</organism>
<keyword evidence="1" id="KW-1188">Viral release from host cell</keyword>
<name>A0A6M3K9B8_9ZZZZ</name>